<reference evidence="8" key="1">
    <citation type="submission" date="2022-11" db="UniProtKB">
        <authorList>
            <consortium name="WormBaseParasite"/>
        </authorList>
    </citation>
    <scope>IDENTIFICATION</scope>
</reference>
<accession>A0A915DM88</accession>
<evidence type="ECO:0000256" key="2">
    <source>
        <dbReference type="ARBA" id="ARBA00022722"/>
    </source>
</evidence>
<keyword evidence="7" id="KW-1185">Reference proteome</keyword>
<dbReference type="GO" id="GO:0031981">
    <property type="term" value="C:nuclear lumen"/>
    <property type="evidence" value="ECO:0007669"/>
    <property type="project" value="UniProtKB-ARBA"/>
</dbReference>
<dbReference type="PANTHER" id="PTHR12814:SF2">
    <property type="entry name" value="RNA-BINDING PROTEIN NOB1"/>
    <property type="match status" value="1"/>
</dbReference>
<keyword evidence="2" id="KW-0540">Nuclease</keyword>
<protein>
    <submittedName>
        <fullName evidence="8">RNA-binding protein NOB1</fullName>
    </submittedName>
</protein>
<dbReference type="WBParaSite" id="jg21559">
    <property type="protein sequence ID" value="jg21559"/>
    <property type="gene ID" value="jg21559"/>
</dbReference>
<feature type="domain" description="Nin one binding (NOB1) Zn-ribbon-like" evidence="5">
    <location>
        <begin position="199"/>
        <end position="252"/>
    </location>
</feature>
<dbReference type="CDD" id="cd09876">
    <property type="entry name" value="PIN_Nob1-like"/>
    <property type="match status" value="1"/>
</dbReference>
<keyword evidence="4" id="KW-0378">Hydrolase</keyword>
<keyword evidence="3" id="KW-0479">Metal-binding</keyword>
<dbReference type="Proteomes" id="UP000887574">
    <property type="component" value="Unplaced"/>
</dbReference>
<feature type="domain" description="Ribonuclease PIN" evidence="6">
    <location>
        <begin position="14"/>
        <end position="100"/>
    </location>
</feature>
<evidence type="ECO:0000256" key="4">
    <source>
        <dbReference type="ARBA" id="ARBA00022801"/>
    </source>
</evidence>
<evidence type="ECO:0000313" key="7">
    <source>
        <dbReference type="Proteomes" id="UP000887574"/>
    </source>
</evidence>
<dbReference type="InterPro" id="IPR014881">
    <property type="entry name" value="NOB1_Zn-bd"/>
</dbReference>
<dbReference type="FunFam" id="3.40.50.1010:FF:000020">
    <property type="entry name" value="20S-pre-rRNA D-site endonuclease NOB1"/>
    <property type="match status" value="1"/>
</dbReference>
<dbReference type="AlphaFoldDB" id="A0A915DM88"/>
<dbReference type="Pfam" id="PF08772">
    <property type="entry name" value="Zn_ribbon_NOB1"/>
    <property type="match status" value="1"/>
</dbReference>
<dbReference type="GO" id="GO:0046872">
    <property type="term" value="F:metal ion binding"/>
    <property type="evidence" value="ECO:0007669"/>
    <property type="project" value="UniProtKB-KW"/>
</dbReference>
<evidence type="ECO:0000259" key="6">
    <source>
        <dbReference type="Pfam" id="PF17146"/>
    </source>
</evidence>
<dbReference type="GO" id="GO:0005737">
    <property type="term" value="C:cytoplasm"/>
    <property type="evidence" value="ECO:0007669"/>
    <property type="project" value="UniProtKB-ARBA"/>
</dbReference>
<evidence type="ECO:0000313" key="8">
    <source>
        <dbReference type="WBParaSite" id="jg21559"/>
    </source>
</evidence>
<name>A0A915DM88_9BILA</name>
<dbReference type="InterPro" id="IPR036283">
    <property type="entry name" value="NOB1_Zf-like_sf"/>
</dbReference>
<evidence type="ECO:0000259" key="5">
    <source>
        <dbReference type="Pfam" id="PF08772"/>
    </source>
</evidence>
<dbReference type="PANTHER" id="PTHR12814">
    <property type="entry name" value="RNA-BINDING PROTEIN NOB1"/>
    <property type="match status" value="1"/>
</dbReference>
<dbReference type="InterPro" id="IPR033411">
    <property type="entry name" value="Ribonuclease_PIN"/>
</dbReference>
<dbReference type="GO" id="GO:0016787">
    <property type="term" value="F:hydrolase activity"/>
    <property type="evidence" value="ECO:0007669"/>
    <property type="project" value="UniProtKB-KW"/>
</dbReference>
<evidence type="ECO:0000256" key="1">
    <source>
        <dbReference type="ARBA" id="ARBA00005858"/>
    </source>
</evidence>
<dbReference type="SUPFAM" id="SSF144206">
    <property type="entry name" value="NOB1 zinc finger-like"/>
    <property type="match status" value="1"/>
</dbReference>
<dbReference type="GO" id="GO:0030490">
    <property type="term" value="P:maturation of SSU-rRNA"/>
    <property type="evidence" value="ECO:0007669"/>
    <property type="project" value="TreeGrafter"/>
</dbReference>
<dbReference type="Gene3D" id="3.40.50.1010">
    <property type="entry name" value="5'-nuclease"/>
    <property type="match status" value="1"/>
</dbReference>
<dbReference type="Pfam" id="PF17146">
    <property type="entry name" value="PIN_6"/>
    <property type="match status" value="1"/>
</dbReference>
<proteinExistence type="inferred from homology"/>
<dbReference type="InterPro" id="IPR039907">
    <property type="entry name" value="NOB1"/>
</dbReference>
<dbReference type="GO" id="GO:0004521">
    <property type="term" value="F:RNA endonuclease activity"/>
    <property type="evidence" value="ECO:0007669"/>
    <property type="project" value="TreeGrafter"/>
</dbReference>
<sequence>MLIMSSENAGVDHLVVDACGFINNTQLQSLGKHLYTVPEVINELRDKAVRERLRNLPYEVMLKEPSSEALKIVTEASKKSGDYIALSATDLKVLALTYQLHLINKKSKRCPNHLWIPQESVAENKEEGHDTDASDDQDWVGEQNFAEAVAAGDLADDGQEVDAVDSKEIKVACLTTDFSIQNLLLHMKMKICSADGLVIKRLNSYILRCRSCYSTTAIMTKEFCPKCGHKTLHRVAVSVDESGTQHLHIDFEKLRVTEE</sequence>
<evidence type="ECO:0000256" key="3">
    <source>
        <dbReference type="ARBA" id="ARBA00022723"/>
    </source>
</evidence>
<dbReference type="GO" id="GO:0030688">
    <property type="term" value="C:preribosome, small subunit precursor"/>
    <property type="evidence" value="ECO:0007669"/>
    <property type="project" value="TreeGrafter"/>
</dbReference>
<dbReference type="Gene3D" id="6.20.210.10">
    <property type="entry name" value="Nin one binding (NOB1), Zn-ribbon-like"/>
    <property type="match status" value="1"/>
</dbReference>
<organism evidence="7 8">
    <name type="scientific">Ditylenchus dipsaci</name>
    <dbReference type="NCBI Taxonomy" id="166011"/>
    <lineage>
        <taxon>Eukaryota</taxon>
        <taxon>Metazoa</taxon>
        <taxon>Ecdysozoa</taxon>
        <taxon>Nematoda</taxon>
        <taxon>Chromadorea</taxon>
        <taxon>Rhabditida</taxon>
        <taxon>Tylenchina</taxon>
        <taxon>Tylenchomorpha</taxon>
        <taxon>Sphaerularioidea</taxon>
        <taxon>Anguinidae</taxon>
        <taxon>Anguininae</taxon>
        <taxon>Ditylenchus</taxon>
    </lineage>
</organism>
<comment type="similarity">
    <text evidence="1">Belongs to the NOB1 family.</text>
</comment>